<dbReference type="GO" id="GO:0016209">
    <property type="term" value="F:antioxidant activity"/>
    <property type="evidence" value="ECO:0007669"/>
    <property type="project" value="InterPro"/>
</dbReference>
<accession>A0A9D1HAD2</accession>
<evidence type="ECO:0000256" key="1">
    <source>
        <dbReference type="ARBA" id="ARBA00004196"/>
    </source>
</evidence>
<comment type="subcellular location">
    <subcellularLocation>
        <location evidence="1">Cell envelope</location>
    </subcellularLocation>
</comment>
<evidence type="ECO:0000313" key="7">
    <source>
        <dbReference type="Proteomes" id="UP000824161"/>
    </source>
</evidence>
<dbReference type="EMBL" id="DVLY01000152">
    <property type="protein sequence ID" value="HIT98426.1"/>
    <property type="molecule type" value="Genomic_DNA"/>
</dbReference>
<dbReference type="PANTHER" id="PTHR42852:SF6">
    <property type="entry name" value="THIOL:DISULFIDE INTERCHANGE PROTEIN DSBE"/>
    <property type="match status" value="1"/>
</dbReference>
<name>A0A9D1HAD2_9FLAO</name>
<dbReference type="SUPFAM" id="SSF52833">
    <property type="entry name" value="Thioredoxin-like"/>
    <property type="match status" value="1"/>
</dbReference>
<dbReference type="CDD" id="cd02966">
    <property type="entry name" value="TlpA_like_family"/>
    <property type="match status" value="1"/>
</dbReference>
<dbReference type="InterPro" id="IPR013766">
    <property type="entry name" value="Thioredoxin_domain"/>
</dbReference>
<proteinExistence type="predicted"/>
<dbReference type="InterPro" id="IPR036249">
    <property type="entry name" value="Thioredoxin-like_sf"/>
</dbReference>
<protein>
    <submittedName>
        <fullName evidence="6">AhpC/TSA family protein</fullName>
    </submittedName>
</protein>
<keyword evidence="2" id="KW-0201">Cytochrome c-type biogenesis</keyword>
<reference evidence="6" key="1">
    <citation type="submission" date="2020-10" db="EMBL/GenBank/DDBJ databases">
        <authorList>
            <person name="Gilroy R."/>
        </authorList>
    </citation>
    <scope>NUCLEOTIDE SEQUENCE</scope>
    <source>
        <strain evidence="6">1383</strain>
    </source>
</reference>
<feature type="domain" description="Thioredoxin" evidence="5">
    <location>
        <begin position="242"/>
        <end position="384"/>
    </location>
</feature>
<evidence type="ECO:0000256" key="4">
    <source>
        <dbReference type="ARBA" id="ARBA00023284"/>
    </source>
</evidence>
<dbReference type="AlphaFoldDB" id="A0A9D1HAD2"/>
<evidence type="ECO:0000256" key="3">
    <source>
        <dbReference type="ARBA" id="ARBA00023157"/>
    </source>
</evidence>
<dbReference type="Proteomes" id="UP000824161">
    <property type="component" value="Unassembled WGS sequence"/>
</dbReference>
<keyword evidence="3" id="KW-1015">Disulfide bond</keyword>
<dbReference type="Gene3D" id="3.40.30.10">
    <property type="entry name" value="Glutaredoxin"/>
    <property type="match status" value="1"/>
</dbReference>
<evidence type="ECO:0000313" key="6">
    <source>
        <dbReference type="EMBL" id="HIT98426.1"/>
    </source>
</evidence>
<dbReference type="GO" id="GO:0016491">
    <property type="term" value="F:oxidoreductase activity"/>
    <property type="evidence" value="ECO:0007669"/>
    <property type="project" value="InterPro"/>
</dbReference>
<gene>
    <name evidence="6" type="ORF">IAC44_06270</name>
</gene>
<dbReference type="PANTHER" id="PTHR42852">
    <property type="entry name" value="THIOL:DISULFIDE INTERCHANGE PROTEIN DSBE"/>
    <property type="match status" value="1"/>
</dbReference>
<comment type="caution">
    <text evidence="6">The sequence shown here is derived from an EMBL/GenBank/DDBJ whole genome shotgun (WGS) entry which is preliminary data.</text>
</comment>
<keyword evidence="4" id="KW-0676">Redox-active center</keyword>
<dbReference type="PROSITE" id="PS51257">
    <property type="entry name" value="PROKAR_LIPOPROTEIN"/>
    <property type="match status" value="1"/>
</dbReference>
<organism evidence="6 7">
    <name type="scientific">Candidatus Merdimorpha stercoravium</name>
    <dbReference type="NCBI Taxonomy" id="2840863"/>
    <lineage>
        <taxon>Bacteria</taxon>
        <taxon>Pseudomonadati</taxon>
        <taxon>Bacteroidota</taxon>
        <taxon>Flavobacteriia</taxon>
        <taxon>Flavobacteriales</taxon>
        <taxon>Candidatus Merdimorpha</taxon>
    </lineage>
</organism>
<dbReference type="InterPro" id="IPR000866">
    <property type="entry name" value="AhpC/TSA"/>
</dbReference>
<reference evidence="6" key="2">
    <citation type="journal article" date="2021" name="PeerJ">
        <title>Extensive microbial diversity within the chicken gut microbiome revealed by metagenomics and culture.</title>
        <authorList>
            <person name="Gilroy R."/>
            <person name="Ravi A."/>
            <person name="Getino M."/>
            <person name="Pursley I."/>
            <person name="Horton D.L."/>
            <person name="Alikhan N.F."/>
            <person name="Baker D."/>
            <person name="Gharbi K."/>
            <person name="Hall N."/>
            <person name="Watson M."/>
            <person name="Adriaenssens E.M."/>
            <person name="Foster-Nyarko E."/>
            <person name="Jarju S."/>
            <person name="Secka A."/>
            <person name="Antonio M."/>
            <person name="Oren A."/>
            <person name="Chaudhuri R.R."/>
            <person name="La Ragione R."/>
            <person name="Hildebrand F."/>
            <person name="Pallen M.J."/>
        </authorList>
    </citation>
    <scope>NUCLEOTIDE SEQUENCE</scope>
    <source>
        <strain evidence="6">1383</strain>
    </source>
</reference>
<dbReference type="GO" id="GO:0017004">
    <property type="term" value="P:cytochrome complex assembly"/>
    <property type="evidence" value="ECO:0007669"/>
    <property type="project" value="UniProtKB-KW"/>
</dbReference>
<evidence type="ECO:0000259" key="5">
    <source>
        <dbReference type="PROSITE" id="PS51352"/>
    </source>
</evidence>
<dbReference type="PROSITE" id="PS51352">
    <property type="entry name" value="THIOREDOXIN_2"/>
    <property type="match status" value="1"/>
</dbReference>
<sequence length="384" mass="43088">MKRYAKWFAIVFLVLCFFFSCTQVRKNTITGHIEGLQAGDRIVLASWHASQDRWVADDSVTVRKPGEFTLKTYDKDEALRLFLVPQGDTVSVSDGRTPYLSLFVEGLGEYTLTGEASDFPSAKISGGVYEYPEVRQIDSLSALQAGLRQEYAALDRTDTAALGRFSDRWQAVADSILAARQAVVRRYPDNRFAAWVLADLGYLYDAEDIDEIDSLYQGLSEQAQKCLYGRQVRKLVDNVRHSALGATAPDFTLTTLEGDTLRLSALRGKWTVVDFWASWCNPCRKYNPHMVELYEKYHPAGLEVVGVAVWDQQDDWRRAVAEDALPWANVNAGEKVKGQDNVGDTYAIRSVPTTLLLDPEGKIVYRGHPAEIEAALREAFPKVK</sequence>
<dbReference type="GO" id="GO:0030313">
    <property type="term" value="C:cell envelope"/>
    <property type="evidence" value="ECO:0007669"/>
    <property type="project" value="UniProtKB-SubCell"/>
</dbReference>
<evidence type="ECO:0000256" key="2">
    <source>
        <dbReference type="ARBA" id="ARBA00022748"/>
    </source>
</evidence>
<dbReference type="Pfam" id="PF00578">
    <property type="entry name" value="AhpC-TSA"/>
    <property type="match status" value="1"/>
</dbReference>
<dbReference type="InterPro" id="IPR050553">
    <property type="entry name" value="Thioredoxin_ResA/DsbE_sf"/>
</dbReference>